<dbReference type="Proteomes" id="UP000034539">
    <property type="component" value="Unassembled WGS sequence"/>
</dbReference>
<dbReference type="SUPFAM" id="SSF51735">
    <property type="entry name" value="NAD(P)-binding Rossmann-fold domains"/>
    <property type="match status" value="1"/>
</dbReference>
<dbReference type="AlphaFoldDB" id="A0A0G0QAE2"/>
<dbReference type="Pfam" id="PF01370">
    <property type="entry name" value="Epimerase"/>
    <property type="match status" value="1"/>
</dbReference>
<comment type="similarity">
    <text evidence="1">Belongs to the NAD(P)-dependent epimerase/dehydratase family.</text>
</comment>
<protein>
    <submittedName>
        <fullName evidence="3">UDP-glucose 4-epimerase</fullName>
    </submittedName>
</protein>
<dbReference type="EMBL" id="LBXN01000003">
    <property type="protein sequence ID" value="KKR34301.1"/>
    <property type="molecule type" value="Genomic_DNA"/>
</dbReference>
<accession>A0A0G0QAE2</accession>
<organism evidence="3 4">
    <name type="scientific">Candidatus Gottesmanbacteria bacterium GW2011_GWC2_39_8</name>
    <dbReference type="NCBI Taxonomy" id="1618450"/>
    <lineage>
        <taxon>Bacteria</taxon>
        <taxon>Candidatus Gottesmaniibacteriota</taxon>
    </lineage>
</organism>
<dbReference type="InterPro" id="IPR001509">
    <property type="entry name" value="Epimerase_deHydtase"/>
</dbReference>
<gene>
    <name evidence="3" type="ORF">UT63_C0003G0017</name>
</gene>
<evidence type="ECO:0000256" key="1">
    <source>
        <dbReference type="ARBA" id="ARBA00007637"/>
    </source>
</evidence>
<reference evidence="3 4" key="1">
    <citation type="journal article" date="2015" name="Nature">
        <title>rRNA introns, odd ribosomes, and small enigmatic genomes across a large radiation of phyla.</title>
        <authorList>
            <person name="Brown C.T."/>
            <person name="Hug L.A."/>
            <person name="Thomas B.C."/>
            <person name="Sharon I."/>
            <person name="Castelle C.J."/>
            <person name="Singh A."/>
            <person name="Wilkins M.J."/>
            <person name="Williams K.H."/>
            <person name="Banfield J.F."/>
        </authorList>
    </citation>
    <scope>NUCLEOTIDE SEQUENCE [LARGE SCALE GENOMIC DNA]</scope>
</reference>
<dbReference type="PATRIC" id="fig|1618450.3.peg.96"/>
<dbReference type="InterPro" id="IPR036291">
    <property type="entry name" value="NAD(P)-bd_dom_sf"/>
</dbReference>
<evidence type="ECO:0000313" key="3">
    <source>
        <dbReference type="EMBL" id="KKR34301.1"/>
    </source>
</evidence>
<proteinExistence type="inferred from homology"/>
<sequence>MKILITGGAGFIASHITDKYIESGHDVIIVDDLSTGKEKNIHPQARFYKADIRDKSKMEEIFRKEKPDVLNHHAAQMDVRKSVADPKFDAEVNLIGLINLLEAGRVNGLKKVIFASSGGVVYGDAEVLPTPETYVPLKPLSPYGVAKLASEYYLYFYYQTYGIKFTALRYANIYGPRQNPWGEAGVVAIFTKKLLDGEVPVINGDGLQTRDYTFVGDVAEMNRLVLEKDFVGEVNVGTGIETNVNELFRDLSLIISPGKEELHGPAKMGEQKRSLLDASLAAKEFGWKPQVKLHDGFKETVVFFRREKESETK</sequence>
<dbReference type="Gene3D" id="3.40.50.720">
    <property type="entry name" value="NAD(P)-binding Rossmann-like Domain"/>
    <property type="match status" value="1"/>
</dbReference>
<name>A0A0G0QAE2_9BACT</name>
<dbReference type="Gene3D" id="3.90.25.10">
    <property type="entry name" value="UDP-galactose 4-epimerase, domain 1"/>
    <property type="match status" value="1"/>
</dbReference>
<comment type="caution">
    <text evidence="3">The sequence shown here is derived from an EMBL/GenBank/DDBJ whole genome shotgun (WGS) entry which is preliminary data.</text>
</comment>
<feature type="domain" description="NAD-dependent epimerase/dehydratase" evidence="2">
    <location>
        <begin position="3"/>
        <end position="237"/>
    </location>
</feature>
<evidence type="ECO:0000259" key="2">
    <source>
        <dbReference type="Pfam" id="PF01370"/>
    </source>
</evidence>
<dbReference type="PANTHER" id="PTHR43000">
    <property type="entry name" value="DTDP-D-GLUCOSE 4,6-DEHYDRATASE-RELATED"/>
    <property type="match status" value="1"/>
</dbReference>
<evidence type="ECO:0000313" key="4">
    <source>
        <dbReference type="Proteomes" id="UP000034539"/>
    </source>
</evidence>